<dbReference type="EMBL" id="JBGBPQ010000022">
    <property type="protein sequence ID" value="KAL1503182.1"/>
    <property type="molecule type" value="Genomic_DNA"/>
</dbReference>
<evidence type="ECO:0000313" key="2">
    <source>
        <dbReference type="Proteomes" id="UP001515480"/>
    </source>
</evidence>
<evidence type="ECO:0000313" key="1">
    <source>
        <dbReference type="EMBL" id="KAL1503182.1"/>
    </source>
</evidence>
<dbReference type="Proteomes" id="UP001515480">
    <property type="component" value="Unassembled WGS sequence"/>
</dbReference>
<accession>A0AB34IMB9</accession>
<comment type="caution">
    <text evidence="1">The sequence shown here is derived from an EMBL/GenBank/DDBJ whole genome shotgun (WGS) entry which is preliminary data.</text>
</comment>
<organism evidence="1 2">
    <name type="scientific">Prymnesium parvum</name>
    <name type="common">Toxic golden alga</name>
    <dbReference type="NCBI Taxonomy" id="97485"/>
    <lineage>
        <taxon>Eukaryota</taxon>
        <taxon>Haptista</taxon>
        <taxon>Haptophyta</taxon>
        <taxon>Prymnesiophyceae</taxon>
        <taxon>Prymnesiales</taxon>
        <taxon>Prymnesiaceae</taxon>
        <taxon>Prymnesium</taxon>
    </lineage>
</organism>
<name>A0AB34IMB9_PRYPA</name>
<gene>
    <name evidence="1" type="ORF">AB1Y20_011240</name>
</gene>
<sequence>MSCLECLGGASNSRPDLLFRNTHSTAIGDSKIPPANRVYFAIYFPVDCGARPLWMFFSKFNEGTKVLADACKAGNIQLDRGRIVGSPDRLNLFTIEGDLLRVDLELEAHLGSTLQPSSVLILEKGNRVPEYRIDEIKASAARSGESSCSIM</sequence>
<keyword evidence="2" id="KW-1185">Reference proteome</keyword>
<protein>
    <submittedName>
        <fullName evidence="1">Uncharacterized protein</fullName>
    </submittedName>
</protein>
<proteinExistence type="predicted"/>
<dbReference type="AlphaFoldDB" id="A0AB34IMB9"/>
<reference evidence="1 2" key="1">
    <citation type="journal article" date="2024" name="Science">
        <title>Giant polyketide synthase enzymes in the biosynthesis of giant marine polyether toxins.</title>
        <authorList>
            <person name="Fallon T.R."/>
            <person name="Shende V.V."/>
            <person name="Wierzbicki I.H."/>
            <person name="Pendleton A.L."/>
            <person name="Watervoot N.F."/>
            <person name="Auber R.P."/>
            <person name="Gonzalez D.J."/>
            <person name="Wisecaver J.H."/>
            <person name="Moore B.S."/>
        </authorList>
    </citation>
    <scope>NUCLEOTIDE SEQUENCE [LARGE SCALE GENOMIC DNA]</scope>
    <source>
        <strain evidence="1 2">12B1</strain>
    </source>
</reference>